<dbReference type="EMBL" id="CAJOBR010008624">
    <property type="protein sequence ID" value="CAF4881976.1"/>
    <property type="molecule type" value="Genomic_DNA"/>
</dbReference>
<accession>A0A821TVL8</accession>
<gene>
    <name evidence="1" type="ORF">QYT958_LOCUS29426</name>
</gene>
<evidence type="ECO:0000313" key="1">
    <source>
        <dbReference type="EMBL" id="CAF4881976.1"/>
    </source>
</evidence>
<proteinExistence type="predicted"/>
<dbReference type="AlphaFoldDB" id="A0A821TVL8"/>
<name>A0A821TVL8_9BILA</name>
<sequence>MEGVDEFIETLCLNIQFGGAGASEFKQIEFKAFGKEGTATYLLVSTNTASDGK</sequence>
<feature type="non-terminal residue" evidence="1">
    <location>
        <position position="53"/>
    </location>
</feature>
<comment type="caution">
    <text evidence="1">The sequence shown here is derived from an EMBL/GenBank/DDBJ whole genome shotgun (WGS) entry which is preliminary data.</text>
</comment>
<protein>
    <submittedName>
        <fullName evidence="1">Uncharacterized protein</fullName>
    </submittedName>
</protein>
<evidence type="ECO:0000313" key="2">
    <source>
        <dbReference type="Proteomes" id="UP000663848"/>
    </source>
</evidence>
<dbReference type="Proteomes" id="UP000663848">
    <property type="component" value="Unassembled WGS sequence"/>
</dbReference>
<reference evidence="1" key="1">
    <citation type="submission" date="2021-02" db="EMBL/GenBank/DDBJ databases">
        <authorList>
            <person name="Nowell W R."/>
        </authorList>
    </citation>
    <scope>NUCLEOTIDE SEQUENCE</scope>
</reference>
<organism evidence="1 2">
    <name type="scientific">Rotaria socialis</name>
    <dbReference type="NCBI Taxonomy" id="392032"/>
    <lineage>
        <taxon>Eukaryota</taxon>
        <taxon>Metazoa</taxon>
        <taxon>Spiralia</taxon>
        <taxon>Gnathifera</taxon>
        <taxon>Rotifera</taxon>
        <taxon>Eurotatoria</taxon>
        <taxon>Bdelloidea</taxon>
        <taxon>Philodinida</taxon>
        <taxon>Philodinidae</taxon>
        <taxon>Rotaria</taxon>
    </lineage>
</organism>